<dbReference type="PANTHER" id="PTHR36220:SF1">
    <property type="entry name" value="GAMMA TUBULIN COMPLEX COMPONENT C-TERMINAL DOMAIN-CONTAINING PROTEIN"/>
    <property type="match status" value="1"/>
</dbReference>
<dbReference type="Gene3D" id="2.130.10.130">
    <property type="entry name" value="Integrin alpha, N-terminal"/>
    <property type="match status" value="1"/>
</dbReference>
<evidence type="ECO:0000313" key="5">
    <source>
        <dbReference type="Proteomes" id="UP000535020"/>
    </source>
</evidence>
<dbReference type="NCBIfam" id="TIGR04183">
    <property type="entry name" value="Por_Secre_tail"/>
    <property type="match status" value="1"/>
</dbReference>
<name>A0A7Y8XYN4_9FLAO</name>
<evidence type="ECO:0000256" key="1">
    <source>
        <dbReference type="ARBA" id="ARBA00022729"/>
    </source>
</evidence>
<feature type="domain" description="Secretion system C-terminal sorting" evidence="3">
    <location>
        <begin position="401"/>
        <end position="468"/>
    </location>
</feature>
<keyword evidence="1 2" id="KW-0732">Signal</keyword>
<keyword evidence="5" id="KW-1185">Reference proteome</keyword>
<dbReference type="EMBL" id="JACBJI010000001">
    <property type="protein sequence ID" value="NYA69369.1"/>
    <property type="molecule type" value="Genomic_DNA"/>
</dbReference>
<protein>
    <submittedName>
        <fullName evidence="4">T9SS type A sorting domain-containing protein</fullName>
    </submittedName>
</protein>
<proteinExistence type="predicted"/>
<evidence type="ECO:0000256" key="2">
    <source>
        <dbReference type="SAM" id="SignalP"/>
    </source>
</evidence>
<accession>A0A7Y8XYN4</accession>
<dbReference type="AlphaFoldDB" id="A0A7Y8XYN4"/>
<organism evidence="4 5">
    <name type="scientific">Flavobacterium agri</name>
    <dbReference type="NCBI Taxonomy" id="2743471"/>
    <lineage>
        <taxon>Bacteria</taxon>
        <taxon>Pseudomonadati</taxon>
        <taxon>Bacteroidota</taxon>
        <taxon>Flavobacteriia</taxon>
        <taxon>Flavobacteriales</taxon>
        <taxon>Flavobacteriaceae</taxon>
        <taxon>Flavobacterium</taxon>
    </lineage>
</organism>
<dbReference type="PANTHER" id="PTHR36220">
    <property type="entry name" value="UNNAMED PRODUCT"/>
    <property type="match status" value="1"/>
</dbReference>
<evidence type="ECO:0000313" key="4">
    <source>
        <dbReference type="EMBL" id="NYA69369.1"/>
    </source>
</evidence>
<reference evidence="4 5" key="1">
    <citation type="submission" date="2020-07" db="EMBL/GenBank/DDBJ databases">
        <authorList>
            <person name="Sun Q."/>
        </authorList>
    </citation>
    <scope>NUCLEOTIDE SEQUENCE [LARGE SCALE GENOMIC DNA]</scope>
    <source>
        <strain evidence="4 5">MAH-1</strain>
    </source>
</reference>
<dbReference type="Proteomes" id="UP000535020">
    <property type="component" value="Unassembled WGS sequence"/>
</dbReference>
<dbReference type="Pfam" id="PF14312">
    <property type="entry name" value="FG-GAP_2"/>
    <property type="match status" value="2"/>
</dbReference>
<gene>
    <name evidence="4" type="ORF">HZF10_00440</name>
</gene>
<dbReference type="InterPro" id="IPR028994">
    <property type="entry name" value="Integrin_alpha_N"/>
</dbReference>
<feature type="signal peptide" evidence="2">
    <location>
        <begin position="1"/>
        <end position="19"/>
    </location>
</feature>
<dbReference type="InterPro" id="IPR026444">
    <property type="entry name" value="Secre_tail"/>
</dbReference>
<evidence type="ECO:0000259" key="3">
    <source>
        <dbReference type="Pfam" id="PF18962"/>
    </source>
</evidence>
<dbReference type="Pfam" id="PF18962">
    <property type="entry name" value="Por_Secre_tail"/>
    <property type="match status" value="1"/>
</dbReference>
<feature type="chain" id="PRO_5030683090" evidence="2">
    <location>
        <begin position="20"/>
        <end position="472"/>
    </location>
</feature>
<dbReference type="InterPro" id="IPR013517">
    <property type="entry name" value="FG-GAP"/>
</dbReference>
<sequence>MTATLRNFFLLASFSSAFAQISGTPFYPSQPGMHFGIGGSVSVSGNEALVGGPYYPDGAQQPELLVHLFEKTGNNTVTQMATFNPDDLLPADGFGPSSINGNFIAIGAPQQDQGFTDAGSLYLYQRNGAQWNFFEKITAPDAAANDRFGMPKFMGNFLFVGASGDQSSSASESPHTGAVYVYYFDGTAWNFQLKLLVENSVNLSMLDVDDDRLVCVEYLSTTQVRFHSFALNTNTLALEGSSAILEKNIYDGFSYEDGVIYMIESDNWPSGQQVKTFSLNGNAWTQGVSYPVVNLTDQRYVGVYVYQNDMYLSANADYILLAERNWQVLHYKKNNGDWVYQDYYIGTGNSGDDGFGSGIARDGNSLVIGAPYQGVLNTGMAYFIDASLATAETPKNTSFVIYPNPVQDKLYFKNNGIASIAKVDIFAADGKQIRSFDSDLEEISLAGFDRGMYLLKITADDGTIGYHKILKK</sequence>
<dbReference type="RefSeq" id="WP_176004190.1">
    <property type="nucleotide sequence ID" value="NZ_JABWMI010000001.1"/>
</dbReference>
<comment type="caution">
    <text evidence="4">The sequence shown here is derived from an EMBL/GenBank/DDBJ whole genome shotgun (WGS) entry which is preliminary data.</text>
</comment>